<evidence type="ECO:0000256" key="1">
    <source>
        <dbReference type="ARBA" id="ARBA00023015"/>
    </source>
</evidence>
<evidence type="ECO:0000256" key="2">
    <source>
        <dbReference type="ARBA" id="ARBA00023125"/>
    </source>
</evidence>
<dbReference type="STRING" id="322095.HMPREF3185_01989"/>
<keyword evidence="3" id="KW-0804">Transcription</keyword>
<dbReference type="Pfam" id="PF13412">
    <property type="entry name" value="HTH_24"/>
    <property type="match status" value="1"/>
</dbReference>
<name>A0A134B0K2_9PORP</name>
<keyword evidence="2" id="KW-0238">DNA-binding</keyword>
<dbReference type="SMART" id="SM00344">
    <property type="entry name" value="HTH_ASNC"/>
    <property type="match status" value="1"/>
</dbReference>
<dbReference type="InterPro" id="IPR036388">
    <property type="entry name" value="WH-like_DNA-bd_sf"/>
</dbReference>
<dbReference type="GO" id="GO:0043200">
    <property type="term" value="P:response to amino acid"/>
    <property type="evidence" value="ECO:0007669"/>
    <property type="project" value="TreeGrafter"/>
</dbReference>
<feature type="domain" description="HTH asnC-type" evidence="4">
    <location>
        <begin position="4"/>
        <end position="65"/>
    </location>
</feature>
<dbReference type="PATRIC" id="fig|322095.3.peg.1964"/>
<keyword evidence="1" id="KW-0805">Transcription regulation</keyword>
<dbReference type="PANTHER" id="PTHR30154:SF34">
    <property type="entry name" value="TRANSCRIPTIONAL REGULATOR AZLB"/>
    <property type="match status" value="1"/>
</dbReference>
<dbReference type="InterPro" id="IPR036390">
    <property type="entry name" value="WH_DNA-bd_sf"/>
</dbReference>
<accession>A0A134B0K2</accession>
<dbReference type="Proteomes" id="UP000070224">
    <property type="component" value="Unassembled WGS sequence"/>
</dbReference>
<protein>
    <submittedName>
        <fullName evidence="5">Transcriptional regulator, AsnC family</fullName>
    </submittedName>
</protein>
<dbReference type="EMBL" id="LSDK01000138">
    <property type="protein sequence ID" value="KXB73466.1"/>
    <property type="molecule type" value="Genomic_DNA"/>
</dbReference>
<organism evidence="5 6">
    <name type="scientific">Porphyromonas somerae</name>
    <dbReference type="NCBI Taxonomy" id="322095"/>
    <lineage>
        <taxon>Bacteria</taxon>
        <taxon>Pseudomonadati</taxon>
        <taxon>Bacteroidota</taxon>
        <taxon>Bacteroidia</taxon>
        <taxon>Bacteroidales</taxon>
        <taxon>Porphyromonadaceae</taxon>
        <taxon>Porphyromonas</taxon>
    </lineage>
</organism>
<evidence type="ECO:0000313" key="5">
    <source>
        <dbReference type="EMBL" id="KXB73466.1"/>
    </source>
</evidence>
<dbReference type="Pfam" id="PF01037">
    <property type="entry name" value="AsnC_trans_reg"/>
    <property type="match status" value="1"/>
</dbReference>
<evidence type="ECO:0000259" key="4">
    <source>
        <dbReference type="PROSITE" id="PS50956"/>
    </source>
</evidence>
<dbReference type="RefSeq" id="WP_060936035.1">
    <property type="nucleotide sequence ID" value="NZ_KQ960465.1"/>
</dbReference>
<dbReference type="OrthoDB" id="1094536at2"/>
<dbReference type="InterPro" id="IPR019887">
    <property type="entry name" value="Tscrpt_reg_AsnC/Lrp_C"/>
</dbReference>
<dbReference type="PRINTS" id="PR00033">
    <property type="entry name" value="HTHASNC"/>
</dbReference>
<comment type="caution">
    <text evidence="5">The sequence shown here is derived from an EMBL/GenBank/DDBJ whole genome shotgun (WGS) entry which is preliminary data.</text>
</comment>
<reference evidence="6" key="1">
    <citation type="submission" date="2016-01" db="EMBL/GenBank/DDBJ databases">
        <authorList>
            <person name="Mitreva M."/>
            <person name="Pepin K.H."/>
            <person name="Mihindukulasuriya K.A."/>
            <person name="Fulton R."/>
            <person name="Fronick C."/>
            <person name="O'Laughlin M."/>
            <person name="Miner T."/>
            <person name="Herter B."/>
            <person name="Rosa B.A."/>
            <person name="Cordes M."/>
            <person name="Tomlinson C."/>
            <person name="Wollam A."/>
            <person name="Palsikar V.B."/>
            <person name="Mardis E.R."/>
            <person name="Wilson R.K."/>
        </authorList>
    </citation>
    <scope>NUCLEOTIDE SEQUENCE [LARGE SCALE GENOMIC DNA]</scope>
    <source>
        <strain evidence="6">KA00683</strain>
    </source>
</reference>
<dbReference type="PANTHER" id="PTHR30154">
    <property type="entry name" value="LEUCINE-RESPONSIVE REGULATORY PROTEIN"/>
    <property type="match status" value="1"/>
</dbReference>
<dbReference type="PROSITE" id="PS50956">
    <property type="entry name" value="HTH_ASNC_2"/>
    <property type="match status" value="1"/>
</dbReference>
<dbReference type="AlphaFoldDB" id="A0A134B0K2"/>
<gene>
    <name evidence="5" type="ORF">HMPREF3185_01989</name>
</gene>
<proteinExistence type="predicted"/>
<evidence type="ECO:0000256" key="3">
    <source>
        <dbReference type="ARBA" id="ARBA00023163"/>
    </source>
</evidence>
<dbReference type="GO" id="GO:0043565">
    <property type="term" value="F:sequence-specific DNA binding"/>
    <property type="evidence" value="ECO:0007669"/>
    <property type="project" value="InterPro"/>
</dbReference>
<dbReference type="GO" id="GO:0005829">
    <property type="term" value="C:cytosol"/>
    <property type="evidence" value="ECO:0007669"/>
    <property type="project" value="TreeGrafter"/>
</dbReference>
<evidence type="ECO:0000313" key="6">
    <source>
        <dbReference type="Proteomes" id="UP000070224"/>
    </source>
</evidence>
<sequence>MKKLNELDLKILRRLTTNARVPLRDVAEGENSSRSSVNQRLTRMIENGVLTSLKYHVNPKKIGYNTCTYVGVRLERGSLYKEVAERMREIPEIVECHFTTGPYTMLIKLYAIDNNDLMRILNGIIQSIPGVVATETLISLDVSFERSIHIPDHLPQ</sequence>
<keyword evidence="6" id="KW-1185">Reference proteome</keyword>
<dbReference type="InterPro" id="IPR011008">
    <property type="entry name" value="Dimeric_a/b-barrel"/>
</dbReference>
<dbReference type="InterPro" id="IPR019888">
    <property type="entry name" value="Tscrpt_reg_AsnC-like"/>
</dbReference>
<dbReference type="InterPro" id="IPR000485">
    <property type="entry name" value="AsnC-type_HTH_dom"/>
</dbReference>
<dbReference type="Gene3D" id="1.10.10.10">
    <property type="entry name" value="Winged helix-like DNA-binding domain superfamily/Winged helix DNA-binding domain"/>
    <property type="match status" value="1"/>
</dbReference>
<dbReference type="Gene3D" id="3.30.70.920">
    <property type="match status" value="1"/>
</dbReference>
<dbReference type="SUPFAM" id="SSF54909">
    <property type="entry name" value="Dimeric alpha+beta barrel"/>
    <property type="match status" value="1"/>
</dbReference>
<dbReference type="SUPFAM" id="SSF46785">
    <property type="entry name" value="Winged helix' DNA-binding domain"/>
    <property type="match status" value="1"/>
</dbReference>